<gene>
    <name evidence="2" type="ORF">GGX14DRAFT_565067</name>
</gene>
<dbReference type="AlphaFoldDB" id="A0AAD6VH04"/>
<name>A0AAD6VH04_9AGAR</name>
<comment type="caution">
    <text evidence="2">The sequence shown here is derived from an EMBL/GenBank/DDBJ whole genome shotgun (WGS) entry which is preliminary data.</text>
</comment>
<feature type="region of interest" description="Disordered" evidence="1">
    <location>
        <begin position="90"/>
        <end position="142"/>
    </location>
</feature>
<accession>A0AAD6VH04</accession>
<evidence type="ECO:0000313" key="2">
    <source>
        <dbReference type="EMBL" id="KAJ7211193.1"/>
    </source>
</evidence>
<evidence type="ECO:0000313" key="3">
    <source>
        <dbReference type="Proteomes" id="UP001219525"/>
    </source>
</evidence>
<proteinExistence type="predicted"/>
<dbReference type="EMBL" id="JARJCW010000026">
    <property type="protein sequence ID" value="KAJ7211193.1"/>
    <property type="molecule type" value="Genomic_DNA"/>
</dbReference>
<sequence>MDERSNRFTRPSLWRRSELLQYALANYNLEVYAAAYFLVLTCSSPTSAALSTDRGNVIFPPDGNSLLSPVGNRVSVFEVQVAVRCSSLPTSLPDLHTPADTQQENPFQADYYDGSARTPRSHSRPPAQTVDPFPSSDDEEEGEILELRAPLPPLPIAPTVHQTPTPQLVVAGRTHAYSPSPRQSLTGDVDMDAGLTPPTAQSENPHKNLPAFEPSGPDDSLATPHIQTNTGDWRDAVIAYPKLVENLSQSAIDEIERHPELHLLALPFLGSSYFYKTYTAAAADTRTALASVAGTGMMVVAAPNPKDP</sequence>
<protein>
    <submittedName>
        <fullName evidence="2">Uncharacterized protein</fullName>
    </submittedName>
</protein>
<reference evidence="2" key="1">
    <citation type="submission" date="2023-03" db="EMBL/GenBank/DDBJ databases">
        <title>Massive genome expansion in bonnet fungi (Mycena s.s.) driven by repeated elements and novel gene families across ecological guilds.</title>
        <authorList>
            <consortium name="Lawrence Berkeley National Laboratory"/>
            <person name="Harder C.B."/>
            <person name="Miyauchi S."/>
            <person name="Viragh M."/>
            <person name="Kuo A."/>
            <person name="Thoen E."/>
            <person name="Andreopoulos B."/>
            <person name="Lu D."/>
            <person name="Skrede I."/>
            <person name="Drula E."/>
            <person name="Henrissat B."/>
            <person name="Morin E."/>
            <person name="Kohler A."/>
            <person name="Barry K."/>
            <person name="LaButti K."/>
            <person name="Morin E."/>
            <person name="Salamov A."/>
            <person name="Lipzen A."/>
            <person name="Mereny Z."/>
            <person name="Hegedus B."/>
            <person name="Baldrian P."/>
            <person name="Stursova M."/>
            <person name="Weitz H."/>
            <person name="Taylor A."/>
            <person name="Grigoriev I.V."/>
            <person name="Nagy L.G."/>
            <person name="Martin F."/>
            <person name="Kauserud H."/>
        </authorList>
    </citation>
    <scope>NUCLEOTIDE SEQUENCE</scope>
    <source>
        <strain evidence="2">9144</strain>
    </source>
</reference>
<dbReference type="Proteomes" id="UP001219525">
    <property type="component" value="Unassembled WGS sequence"/>
</dbReference>
<organism evidence="2 3">
    <name type="scientific">Mycena pura</name>
    <dbReference type="NCBI Taxonomy" id="153505"/>
    <lineage>
        <taxon>Eukaryota</taxon>
        <taxon>Fungi</taxon>
        <taxon>Dikarya</taxon>
        <taxon>Basidiomycota</taxon>
        <taxon>Agaricomycotina</taxon>
        <taxon>Agaricomycetes</taxon>
        <taxon>Agaricomycetidae</taxon>
        <taxon>Agaricales</taxon>
        <taxon>Marasmiineae</taxon>
        <taxon>Mycenaceae</taxon>
        <taxon>Mycena</taxon>
    </lineage>
</organism>
<feature type="region of interest" description="Disordered" evidence="1">
    <location>
        <begin position="176"/>
        <end position="227"/>
    </location>
</feature>
<keyword evidence="3" id="KW-1185">Reference proteome</keyword>
<evidence type="ECO:0000256" key="1">
    <source>
        <dbReference type="SAM" id="MobiDB-lite"/>
    </source>
</evidence>